<dbReference type="InterPro" id="IPR028974">
    <property type="entry name" value="TSP_type-3_rpt"/>
</dbReference>
<dbReference type="Pfam" id="PF12779">
    <property type="entry name" value="WXXGXW"/>
    <property type="match status" value="2"/>
</dbReference>
<protein>
    <recommendedName>
        <fullName evidence="5">YXWGXW repeat-containing protein</fullName>
    </recommendedName>
</protein>
<evidence type="ECO:0000313" key="3">
    <source>
        <dbReference type="EMBL" id="GGC71548.1"/>
    </source>
</evidence>
<name>A0A916UG67_9BURK</name>
<reference evidence="3" key="2">
    <citation type="submission" date="2020-09" db="EMBL/GenBank/DDBJ databases">
        <authorList>
            <person name="Sun Q."/>
            <person name="Zhou Y."/>
        </authorList>
    </citation>
    <scope>NUCLEOTIDE SEQUENCE</scope>
    <source>
        <strain evidence="3">CGMCC 1.10998</strain>
    </source>
</reference>
<sequence length="133" mass="15630">MFKKLLFAAMLASSLGAVTAPASADIVVRVAPPPLRGEPVPEPRRGFIWVPGHWDWRGNHHVWAQGTWIRERPGYMYYEPRWTERDGRWHYEQGRWNRGDRDHDGIPNRVDRDRDGDGVPNRVDRRPDDPNRR</sequence>
<dbReference type="GO" id="GO:0005509">
    <property type="term" value="F:calcium ion binding"/>
    <property type="evidence" value="ECO:0007669"/>
    <property type="project" value="InterPro"/>
</dbReference>
<dbReference type="InterPro" id="IPR024447">
    <property type="entry name" value="YXWGXW_rpt"/>
</dbReference>
<dbReference type="Proteomes" id="UP000637423">
    <property type="component" value="Unassembled WGS sequence"/>
</dbReference>
<feature type="signal peptide" evidence="2">
    <location>
        <begin position="1"/>
        <end position="24"/>
    </location>
</feature>
<organism evidence="3 4">
    <name type="scientific">Undibacterium terreum</name>
    <dbReference type="NCBI Taxonomy" id="1224302"/>
    <lineage>
        <taxon>Bacteria</taxon>
        <taxon>Pseudomonadati</taxon>
        <taxon>Pseudomonadota</taxon>
        <taxon>Betaproteobacteria</taxon>
        <taxon>Burkholderiales</taxon>
        <taxon>Oxalobacteraceae</taxon>
        <taxon>Undibacterium</taxon>
    </lineage>
</organism>
<feature type="region of interest" description="Disordered" evidence="1">
    <location>
        <begin position="93"/>
        <end position="133"/>
    </location>
</feature>
<keyword evidence="2" id="KW-0732">Signal</keyword>
<evidence type="ECO:0000256" key="1">
    <source>
        <dbReference type="SAM" id="MobiDB-lite"/>
    </source>
</evidence>
<accession>A0A916UG67</accession>
<dbReference type="AlphaFoldDB" id="A0A916UG67"/>
<evidence type="ECO:0008006" key="5">
    <source>
        <dbReference type="Google" id="ProtNLM"/>
    </source>
</evidence>
<dbReference type="Gene3D" id="4.10.1080.10">
    <property type="entry name" value="TSP type-3 repeat"/>
    <property type="match status" value="1"/>
</dbReference>
<evidence type="ECO:0000313" key="4">
    <source>
        <dbReference type="Proteomes" id="UP000637423"/>
    </source>
</evidence>
<reference evidence="3" key="1">
    <citation type="journal article" date="2014" name="Int. J. Syst. Evol. Microbiol.">
        <title>Complete genome sequence of Corynebacterium casei LMG S-19264T (=DSM 44701T), isolated from a smear-ripened cheese.</title>
        <authorList>
            <consortium name="US DOE Joint Genome Institute (JGI-PGF)"/>
            <person name="Walter F."/>
            <person name="Albersmeier A."/>
            <person name="Kalinowski J."/>
            <person name="Ruckert C."/>
        </authorList>
    </citation>
    <scope>NUCLEOTIDE SEQUENCE</scope>
    <source>
        <strain evidence="3">CGMCC 1.10998</strain>
    </source>
</reference>
<dbReference type="SUPFAM" id="SSF103647">
    <property type="entry name" value="TSP type-3 repeat"/>
    <property type="match status" value="1"/>
</dbReference>
<keyword evidence="4" id="KW-1185">Reference proteome</keyword>
<gene>
    <name evidence="3" type="ORF">GCM10011396_18280</name>
</gene>
<comment type="caution">
    <text evidence="3">The sequence shown here is derived from an EMBL/GenBank/DDBJ whole genome shotgun (WGS) entry which is preliminary data.</text>
</comment>
<evidence type="ECO:0000256" key="2">
    <source>
        <dbReference type="SAM" id="SignalP"/>
    </source>
</evidence>
<feature type="chain" id="PRO_5037801840" description="YXWGXW repeat-containing protein" evidence="2">
    <location>
        <begin position="25"/>
        <end position="133"/>
    </location>
</feature>
<dbReference type="RefSeq" id="WP_188565765.1">
    <property type="nucleotide sequence ID" value="NZ_BMED01000002.1"/>
</dbReference>
<dbReference type="EMBL" id="BMED01000002">
    <property type="protein sequence ID" value="GGC71548.1"/>
    <property type="molecule type" value="Genomic_DNA"/>
</dbReference>
<proteinExistence type="predicted"/>